<proteinExistence type="predicted"/>
<keyword evidence="1" id="KW-0812">Transmembrane</keyword>
<protein>
    <submittedName>
        <fullName evidence="2">DUF3619 family protein</fullName>
    </submittedName>
</protein>
<dbReference type="EMBL" id="CP041730">
    <property type="protein sequence ID" value="QDQ26598.1"/>
    <property type="molecule type" value="Genomic_DNA"/>
</dbReference>
<keyword evidence="1" id="KW-0472">Membrane</keyword>
<dbReference type="AlphaFoldDB" id="A0A516SEY9"/>
<accession>A0A516SEY9</accession>
<evidence type="ECO:0000256" key="1">
    <source>
        <dbReference type="SAM" id="Phobius"/>
    </source>
</evidence>
<dbReference type="RefSeq" id="WP_144277992.1">
    <property type="nucleotide sequence ID" value="NZ_CP041730.1"/>
</dbReference>
<dbReference type="InterPro" id="IPR022064">
    <property type="entry name" value="DUF3619"/>
</dbReference>
<keyword evidence="3" id="KW-1185">Reference proteome</keyword>
<dbReference type="Proteomes" id="UP000317550">
    <property type="component" value="Chromosome"/>
</dbReference>
<name>A0A516SEY9_9NEIS</name>
<feature type="transmembrane region" description="Helical" evidence="1">
    <location>
        <begin position="68"/>
        <end position="85"/>
    </location>
</feature>
<reference evidence="3" key="1">
    <citation type="submission" date="2019-07" db="EMBL/GenBank/DDBJ databases">
        <title>Chitinimonas sp. nov., isolated from Ny-Alesund, arctica soil.</title>
        <authorList>
            <person name="Xu Q."/>
            <person name="Peng F."/>
        </authorList>
    </citation>
    <scope>NUCLEOTIDE SEQUENCE [LARGE SCALE GENOMIC DNA]</scope>
    <source>
        <strain evidence="3">R3-44</strain>
    </source>
</reference>
<keyword evidence="1" id="KW-1133">Transmembrane helix</keyword>
<sequence length="124" mass="14054">MSTEHFDPEKFGRTIAAQLGDGELTPSQRARLETSRQRALAHAAKPAPVRALAGLAGWPLRHPRYRKWLPYAWFALLVGVALYCWQYEPASFIDDDIDTQLLADEVPLDAWLSDRVDYLARSES</sequence>
<dbReference type="Pfam" id="PF12279">
    <property type="entry name" value="DUF3619"/>
    <property type="match status" value="1"/>
</dbReference>
<dbReference type="KEGG" id="cari:FNU76_09570"/>
<gene>
    <name evidence="2" type="ORF">FNU76_09570</name>
</gene>
<evidence type="ECO:0000313" key="2">
    <source>
        <dbReference type="EMBL" id="QDQ26598.1"/>
    </source>
</evidence>
<organism evidence="2 3">
    <name type="scientific">Chitinimonas arctica</name>
    <dbReference type="NCBI Taxonomy" id="2594795"/>
    <lineage>
        <taxon>Bacteria</taxon>
        <taxon>Pseudomonadati</taxon>
        <taxon>Pseudomonadota</taxon>
        <taxon>Betaproteobacteria</taxon>
        <taxon>Neisseriales</taxon>
        <taxon>Chitinibacteraceae</taxon>
        <taxon>Chitinimonas</taxon>
    </lineage>
</organism>
<evidence type="ECO:0000313" key="3">
    <source>
        <dbReference type="Proteomes" id="UP000317550"/>
    </source>
</evidence>